<feature type="region of interest" description="Disordered" evidence="1">
    <location>
        <begin position="1"/>
        <end position="32"/>
    </location>
</feature>
<protein>
    <recommendedName>
        <fullName evidence="4">RHS repeat-associated core domain-containing protein</fullName>
    </recommendedName>
</protein>
<dbReference type="EMBL" id="VDMA02000001">
    <property type="protein sequence ID" value="KAB8187606.1"/>
    <property type="molecule type" value="Genomic_DNA"/>
</dbReference>
<evidence type="ECO:0000313" key="3">
    <source>
        <dbReference type="Proteomes" id="UP000313066"/>
    </source>
</evidence>
<evidence type="ECO:0000256" key="1">
    <source>
        <dbReference type="SAM" id="MobiDB-lite"/>
    </source>
</evidence>
<organism evidence="2 3">
    <name type="scientific">Microbispora catharanthi</name>
    <dbReference type="NCBI Taxonomy" id="1712871"/>
    <lineage>
        <taxon>Bacteria</taxon>
        <taxon>Bacillati</taxon>
        <taxon>Actinomycetota</taxon>
        <taxon>Actinomycetes</taxon>
        <taxon>Streptosporangiales</taxon>
        <taxon>Streptosporangiaceae</taxon>
        <taxon>Microbispora</taxon>
    </lineage>
</organism>
<dbReference type="AlphaFoldDB" id="A0A5N6C485"/>
<sequence length="124" mass="14118">MLALPATGGEESSYYGYNPHTDVEQVTSETGDTRATYGYTAYGKNDDKLFTGVDKPDPVDPTTKEEYNPYRFNGKRWDNSTGMYDMGFRDYNPNLNRFLTLDYYNGALNDLTLGTDPWTSNRYA</sequence>
<reference evidence="2 3" key="1">
    <citation type="submission" date="2019-10" db="EMBL/GenBank/DDBJ databases">
        <title>Nonomuraea sp. nov., isolated from Phyllanthus amarus.</title>
        <authorList>
            <person name="Klykleung N."/>
            <person name="Tanasupawat S."/>
        </authorList>
    </citation>
    <scope>NUCLEOTIDE SEQUENCE [LARGE SCALE GENOMIC DNA]</scope>
    <source>
        <strain evidence="2 3">CR1-09</strain>
    </source>
</reference>
<gene>
    <name evidence="2" type="ORF">FH610_000005</name>
</gene>
<proteinExistence type="predicted"/>
<dbReference type="NCBIfam" id="TIGR03696">
    <property type="entry name" value="Rhs_assc_core"/>
    <property type="match status" value="1"/>
</dbReference>
<comment type="caution">
    <text evidence="2">The sequence shown here is derived from an EMBL/GenBank/DDBJ whole genome shotgun (WGS) entry which is preliminary data.</text>
</comment>
<evidence type="ECO:0008006" key="4">
    <source>
        <dbReference type="Google" id="ProtNLM"/>
    </source>
</evidence>
<dbReference type="Gene3D" id="2.180.10.10">
    <property type="entry name" value="RHS repeat-associated core"/>
    <property type="match status" value="1"/>
</dbReference>
<keyword evidence="3" id="KW-1185">Reference proteome</keyword>
<dbReference type="RefSeq" id="WP_139572054.1">
    <property type="nucleotide sequence ID" value="NZ_VDMA02000001.1"/>
</dbReference>
<name>A0A5N6C485_9ACTN</name>
<evidence type="ECO:0000313" key="2">
    <source>
        <dbReference type="EMBL" id="KAB8187606.1"/>
    </source>
</evidence>
<accession>A0A5N6C485</accession>
<feature type="non-terminal residue" evidence="2">
    <location>
        <position position="124"/>
    </location>
</feature>
<dbReference type="InterPro" id="IPR022385">
    <property type="entry name" value="Rhs_assc_core"/>
</dbReference>
<dbReference type="Proteomes" id="UP000313066">
    <property type="component" value="Unassembled WGS sequence"/>
</dbReference>